<dbReference type="EMBL" id="AFPU01000001">
    <property type="protein sequence ID" value="EGP93686.1"/>
    <property type="molecule type" value="Genomic_DNA"/>
</dbReference>
<dbReference type="STRING" id="1001994.MY1_0925"/>
<sequence length="48" mass="5458">METAKIPKFKWGEISELNSGHTPDEWGIAQKPKSKHTSIVAYDVSWND</sequence>
<proteinExistence type="predicted"/>
<reference evidence="1 2" key="1">
    <citation type="journal article" date="2011" name="J. Bacteriol.">
        <title>Genome Sequence of an Ammonia-Oxidizing Soil Archaeon, "Candidatus Nitrosoarchaeum koreensis" MY1.</title>
        <authorList>
            <person name="Kim B.K."/>
            <person name="Jung M.Y."/>
            <person name="Yu D.S."/>
            <person name="Park S.J."/>
            <person name="Oh T.K."/>
            <person name="Rhee S.K."/>
            <person name="Kim J.F."/>
        </authorList>
    </citation>
    <scope>NUCLEOTIDE SEQUENCE [LARGE SCALE GENOMIC DNA]</scope>
    <source>
        <strain evidence="1 2">MY1</strain>
    </source>
</reference>
<dbReference type="Proteomes" id="UP000004440">
    <property type="component" value="Unassembled WGS sequence"/>
</dbReference>
<protein>
    <submittedName>
        <fullName evidence="1">Uncharacterized protein</fullName>
    </submittedName>
</protein>
<name>F9CWN4_9ARCH</name>
<evidence type="ECO:0000313" key="2">
    <source>
        <dbReference type="Proteomes" id="UP000004440"/>
    </source>
</evidence>
<accession>F9CWN4</accession>
<dbReference type="RefSeq" id="WP_007550495.1">
    <property type="nucleotide sequence ID" value="NZ_AFPU01000001.1"/>
</dbReference>
<keyword evidence="2" id="KW-1185">Reference proteome</keyword>
<evidence type="ECO:0000313" key="1">
    <source>
        <dbReference type="EMBL" id="EGP93686.1"/>
    </source>
</evidence>
<organism evidence="1 2">
    <name type="scientific">Nitrosarchaeum koreense MY1</name>
    <dbReference type="NCBI Taxonomy" id="1001994"/>
    <lineage>
        <taxon>Archaea</taxon>
        <taxon>Nitrososphaerota</taxon>
        <taxon>Nitrososphaeria</taxon>
        <taxon>Nitrosopumilales</taxon>
        <taxon>Nitrosopumilaceae</taxon>
        <taxon>Nitrosarchaeum</taxon>
    </lineage>
</organism>
<comment type="caution">
    <text evidence="1">The sequence shown here is derived from an EMBL/GenBank/DDBJ whole genome shotgun (WGS) entry which is preliminary data.</text>
</comment>
<dbReference type="OrthoDB" id="11626at2157"/>
<dbReference type="AlphaFoldDB" id="F9CWN4"/>
<gene>
    <name evidence="1" type="ORF">MY1_0925</name>
</gene>